<accession>A0ACC5PVZ3</accession>
<name>A0ACC5PVZ3_ENTAG</name>
<sequence length="265" mass="28987">MKLVSNLVTVALIGGVIFGAYHIHSAEKAEEQAFETARQTALNAPDPFLELDRFRSAIGDYGKSCYVFAEASCKRRVDTENELVIAGAKKGSVPALVFLFDTGSKWPLIKYTDLPHDESQRLGLRLISLAENAPVTKENAALFSEAAQLLKYSTHTAKSIDLYVKAWQTGAPWAASGLAYIYDEILNDKARAYFWYVRARNIPVGTESFQDLSAEEKLTLQSKAHDTSRVNILFKAPVAENKGLSCNGSQSKSLGLAISAVFGSD</sequence>
<gene>
    <name evidence="1" type="ORF">IFT41_24055</name>
</gene>
<comment type="caution">
    <text evidence="1">The sequence shown here is derived from an EMBL/GenBank/DDBJ whole genome shotgun (WGS) entry which is preliminary data.</text>
</comment>
<keyword evidence="2" id="KW-1185">Reference proteome</keyword>
<dbReference type="Proteomes" id="UP000610459">
    <property type="component" value="Unassembled WGS sequence"/>
</dbReference>
<proteinExistence type="predicted"/>
<organism evidence="1 2">
    <name type="scientific">Enterobacter agglomerans</name>
    <name type="common">Erwinia herbicola</name>
    <name type="synonym">Pantoea agglomerans</name>
    <dbReference type="NCBI Taxonomy" id="549"/>
    <lineage>
        <taxon>Bacteria</taxon>
        <taxon>Pseudomonadati</taxon>
        <taxon>Pseudomonadota</taxon>
        <taxon>Gammaproteobacteria</taxon>
        <taxon>Enterobacterales</taxon>
        <taxon>Erwiniaceae</taxon>
        <taxon>Pantoea</taxon>
        <taxon>Pantoea agglomerans group</taxon>
    </lineage>
</organism>
<protein>
    <submittedName>
        <fullName evidence="1">Uncharacterized protein</fullName>
    </submittedName>
</protein>
<evidence type="ECO:0000313" key="1">
    <source>
        <dbReference type="EMBL" id="MBD8129171.1"/>
    </source>
</evidence>
<reference evidence="1 2" key="1">
    <citation type="journal article" date="2020" name="FEMS Microbiol. Ecol.">
        <title>Temporal dynamics of bacterial communities during seed development and maturation.</title>
        <authorList>
            <person name="Chesneau G."/>
            <person name="Torres-Cortes G."/>
            <person name="Briand M."/>
            <person name="Darrasse A."/>
            <person name="Preveaux A."/>
            <person name="Marais C."/>
            <person name="Jacques M.A."/>
            <person name="Shade A."/>
            <person name="Barret M."/>
        </authorList>
    </citation>
    <scope>NUCLEOTIDE SEQUENCE [LARGE SCALE GENOMIC DNA]</scope>
    <source>
        <strain evidence="1 2">CFBP13709</strain>
    </source>
</reference>
<dbReference type="EMBL" id="JACYNR010000040">
    <property type="protein sequence ID" value="MBD8129171.1"/>
    <property type="molecule type" value="Genomic_DNA"/>
</dbReference>
<evidence type="ECO:0000313" key="2">
    <source>
        <dbReference type="Proteomes" id="UP000610459"/>
    </source>
</evidence>